<organism evidence="1 2">
    <name type="scientific">Citrus x changshan-huyou</name>
    <dbReference type="NCBI Taxonomy" id="2935761"/>
    <lineage>
        <taxon>Eukaryota</taxon>
        <taxon>Viridiplantae</taxon>
        <taxon>Streptophyta</taxon>
        <taxon>Embryophyta</taxon>
        <taxon>Tracheophyta</taxon>
        <taxon>Spermatophyta</taxon>
        <taxon>Magnoliopsida</taxon>
        <taxon>eudicotyledons</taxon>
        <taxon>Gunneridae</taxon>
        <taxon>Pentapetalae</taxon>
        <taxon>rosids</taxon>
        <taxon>malvids</taxon>
        <taxon>Sapindales</taxon>
        <taxon>Rutaceae</taxon>
        <taxon>Aurantioideae</taxon>
        <taxon>Citrus</taxon>
    </lineage>
</organism>
<protein>
    <submittedName>
        <fullName evidence="1">Uncharacterized protein</fullName>
    </submittedName>
</protein>
<gene>
    <name evidence="1" type="ORF">WN944_014675</name>
</gene>
<keyword evidence="2" id="KW-1185">Reference proteome</keyword>
<evidence type="ECO:0000313" key="1">
    <source>
        <dbReference type="EMBL" id="KAK9199484.1"/>
    </source>
</evidence>
<comment type="caution">
    <text evidence="1">The sequence shown here is derived from an EMBL/GenBank/DDBJ whole genome shotgun (WGS) entry which is preliminary data.</text>
</comment>
<proteinExistence type="predicted"/>
<dbReference type="AlphaFoldDB" id="A0AAP0M7C5"/>
<evidence type="ECO:0000313" key="2">
    <source>
        <dbReference type="Proteomes" id="UP001428341"/>
    </source>
</evidence>
<accession>A0AAP0M7C5</accession>
<name>A0AAP0M7C5_9ROSI</name>
<sequence>MIEKLEDKATLSESTPSQLEHELSVVRSELINSKKDLDTQRFAFEHQLEAEARRLQNKIDHLEKHNFNEYNSRLSFCYNCIMFVLKKEYPELNMTKLEAGVNANMDEQNREGEETEVPLSLQKKCLLNPQMKCFINPLKGQLLILLRGPKDLILKLALTLASLQMNFEAFGSSHNNACPNSINQQSWHERILTFASPQRGFET</sequence>
<dbReference type="EMBL" id="JBCGBO010000005">
    <property type="protein sequence ID" value="KAK9199484.1"/>
    <property type="molecule type" value="Genomic_DNA"/>
</dbReference>
<reference evidence="1 2" key="1">
    <citation type="submission" date="2024-05" db="EMBL/GenBank/DDBJ databases">
        <title>Haplotype-resolved chromosome-level genome assembly of Huyou (Citrus changshanensis).</title>
        <authorList>
            <person name="Miao C."/>
            <person name="Chen W."/>
            <person name="Wu Y."/>
            <person name="Wang L."/>
            <person name="Zhao S."/>
            <person name="Grierson D."/>
            <person name="Xu C."/>
            <person name="Chen K."/>
        </authorList>
    </citation>
    <scope>NUCLEOTIDE SEQUENCE [LARGE SCALE GENOMIC DNA]</scope>
    <source>
        <strain evidence="1">01-14</strain>
        <tissue evidence="1">Leaf</tissue>
    </source>
</reference>
<dbReference type="Proteomes" id="UP001428341">
    <property type="component" value="Unassembled WGS sequence"/>
</dbReference>